<keyword evidence="9" id="KW-1185">Reference proteome</keyword>
<evidence type="ECO:0000313" key="9">
    <source>
        <dbReference type="Proteomes" id="UP000214603"/>
    </source>
</evidence>
<dbReference type="EMBL" id="NJIH01000016">
    <property type="protein sequence ID" value="OWT54188.1"/>
    <property type="molecule type" value="Genomic_DNA"/>
</dbReference>
<dbReference type="GO" id="GO:0071949">
    <property type="term" value="F:FAD binding"/>
    <property type="evidence" value="ECO:0007669"/>
    <property type="project" value="TreeGrafter"/>
</dbReference>
<keyword evidence="4" id="KW-0274">FAD</keyword>
<dbReference type="InterPro" id="IPR023753">
    <property type="entry name" value="FAD/NAD-binding_dom"/>
</dbReference>
<keyword evidence="6" id="KW-0560">Oxidoreductase</keyword>
<dbReference type="InterPro" id="IPR015904">
    <property type="entry name" value="Sulphide_quinone_reductase"/>
</dbReference>
<sequence>MAANAGQRKHQIVIVGGGAGGLSVASAALNQRPGLDIAVIEPSESHYYQPAWTLVGGGAYDIDATQRAEADCMPRQAHWIKQRVATFEPDHNQVTLEDGSTVGYDYLVTAAGIQLDWGKIEGLEATLGKNGVTSNYSFELAPYTWECIRNFRGGKALFTYPATPIKCAGAPQKILYLAADHFRRNGIKADVHFCTAGNAMFGVPFYSEALDQVMAYYGAAPDYKHNLVAVDGPHKKAIFEVGDDKKRVAVDFDMIHVVPPQSPPDFIKTSPLANEAGWVAVNAGTLRHDKYANVFGLGDCTSTPNSKTAAAVRAQSRVLVPNLLAVIDGEEPAQVYDGYASCPLTTSKGKMMLAEFVYGGKITPSFPADPRVPRRTYWWMKTTLLPKMYWDMVQGRPGPDWHAEREFPKALPAIQP</sequence>
<comment type="caution">
    <text evidence="8">The sequence shown here is derived from an EMBL/GenBank/DDBJ whole genome shotgun (WGS) entry which is preliminary data.</text>
</comment>
<dbReference type="GO" id="GO:0070224">
    <property type="term" value="F:sulfide:quinone oxidoreductase activity"/>
    <property type="evidence" value="ECO:0007669"/>
    <property type="project" value="TreeGrafter"/>
</dbReference>
<dbReference type="SUPFAM" id="SSF51905">
    <property type="entry name" value="FAD/NAD(P)-binding domain"/>
    <property type="match status" value="2"/>
</dbReference>
<evidence type="ECO:0000256" key="1">
    <source>
        <dbReference type="ARBA" id="ARBA00001974"/>
    </source>
</evidence>
<keyword evidence="5" id="KW-0809">Transit peptide</keyword>
<evidence type="ECO:0000256" key="3">
    <source>
        <dbReference type="ARBA" id="ARBA00022719"/>
    </source>
</evidence>
<proteinExistence type="predicted"/>
<dbReference type="FunFam" id="3.50.50.60:FF:000034">
    <property type="entry name" value="sulfide:quinone oxidoreductase, mitochondrial"/>
    <property type="match status" value="1"/>
</dbReference>
<keyword evidence="2" id="KW-0285">Flavoprotein</keyword>
<dbReference type="Gene3D" id="3.50.50.60">
    <property type="entry name" value="FAD/NAD(P)-binding domain"/>
    <property type="match status" value="2"/>
</dbReference>
<dbReference type="RefSeq" id="WP_088605726.1">
    <property type="nucleotide sequence ID" value="NZ_NJIH01000016.1"/>
</dbReference>
<evidence type="ECO:0000256" key="5">
    <source>
        <dbReference type="ARBA" id="ARBA00022946"/>
    </source>
</evidence>
<evidence type="ECO:0000256" key="6">
    <source>
        <dbReference type="ARBA" id="ARBA00023002"/>
    </source>
</evidence>
<dbReference type="GO" id="GO:0070221">
    <property type="term" value="P:sulfide oxidation, using sulfide:quinone oxidoreductase"/>
    <property type="evidence" value="ECO:0007669"/>
    <property type="project" value="TreeGrafter"/>
</dbReference>
<reference evidence="9" key="1">
    <citation type="submission" date="2017-06" db="EMBL/GenBank/DDBJ databases">
        <title>Herbaspirillum phytohormonus sp. nov., isolated from the root nodule of Robinia pseudoacacia in lead-zinc mine.</title>
        <authorList>
            <person name="Fan M."/>
            <person name="Lin Y."/>
        </authorList>
    </citation>
    <scope>NUCLEOTIDE SEQUENCE [LARGE SCALE GENOMIC DNA]</scope>
    <source>
        <strain evidence="9">SC-089</strain>
    </source>
</reference>
<evidence type="ECO:0000256" key="2">
    <source>
        <dbReference type="ARBA" id="ARBA00022630"/>
    </source>
</evidence>
<gene>
    <name evidence="8" type="ORF">CEY11_22745</name>
</gene>
<keyword evidence="3" id="KW-0874">Quinone</keyword>
<dbReference type="OrthoDB" id="9802771at2"/>
<evidence type="ECO:0000313" key="8">
    <source>
        <dbReference type="EMBL" id="OWT54188.1"/>
    </source>
</evidence>
<evidence type="ECO:0000256" key="4">
    <source>
        <dbReference type="ARBA" id="ARBA00022827"/>
    </source>
</evidence>
<accession>A0A225LYJ0</accession>
<comment type="cofactor">
    <cofactor evidence="1">
        <name>FAD</name>
        <dbReference type="ChEBI" id="CHEBI:57692"/>
    </cofactor>
</comment>
<dbReference type="PANTHER" id="PTHR10632">
    <property type="entry name" value="SULFIDE:QUINONE OXIDOREDUCTASE"/>
    <property type="match status" value="1"/>
</dbReference>
<dbReference type="AlphaFoldDB" id="A0A225LYJ0"/>
<dbReference type="PANTHER" id="PTHR10632:SF2">
    <property type="entry name" value="SULFIDE:QUINONE OXIDOREDUCTASE, MITOCHONDRIAL"/>
    <property type="match status" value="1"/>
</dbReference>
<name>A0A225LYJ0_9BURK</name>
<dbReference type="GO" id="GO:0048038">
    <property type="term" value="F:quinone binding"/>
    <property type="evidence" value="ECO:0007669"/>
    <property type="project" value="UniProtKB-KW"/>
</dbReference>
<dbReference type="Proteomes" id="UP000214603">
    <property type="component" value="Unassembled WGS sequence"/>
</dbReference>
<protein>
    <submittedName>
        <fullName evidence="8">Pyridine nucleotide-disulfide oxidoreductase</fullName>
    </submittedName>
</protein>
<organism evidence="8 9">
    <name type="scientific">Candidimonas nitroreducens</name>
    <dbReference type="NCBI Taxonomy" id="683354"/>
    <lineage>
        <taxon>Bacteria</taxon>
        <taxon>Pseudomonadati</taxon>
        <taxon>Pseudomonadota</taxon>
        <taxon>Betaproteobacteria</taxon>
        <taxon>Burkholderiales</taxon>
        <taxon>Alcaligenaceae</taxon>
        <taxon>Candidimonas</taxon>
    </lineage>
</organism>
<feature type="domain" description="FAD/NAD(P)-binding" evidence="7">
    <location>
        <begin position="11"/>
        <end position="126"/>
    </location>
</feature>
<dbReference type="InterPro" id="IPR036188">
    <property type="entry name" value="FAD/NAD-bd_sf"/>
</dbReference>
<dbReference type="Pfam" id="PF07992">
    <property type="entry name" value="Pyr_redox_2"/>
    <property type="match status" value="1"/>
</dbReference>
<evidence type="ECO:0000259" key="7">
    <source>
        <dbReference type="Pfam" id="PF07992"/>
    </source>
</evidence>